<evidence type="ECO:0000256" key="8">
    <source>
        <dbReference type="SAM" id="Phobius"/>
    </source>
</evidence>
<comment type="caution">
    <text evidence="10">The sequence shown here is derived from an EMBL/GenBank/DDBJ whole genome shotgun (WGS) entry which is preliminary data.</text>
</comment>
<evidence type="ECO:0000256" key="6">
    <source>
        <dbReference type="ARBA" id="ARBA00022840"/>
    </source>
</evidence>
<dbReference type="PROSITE" id="PS50109">
    <property type="entry name" value="HIS_KIN"/>
    <property type="match status" value="1"/>
</dbReference>
<name>V4HZU8_PSEL2</name>
<protein>
    <recommendedName>
        <fullName evidence="2">histidine kinase</fullName>
        <ecNumber evidence="2">2.7.13.3</ecNumber>
    </recommendedName>
</protein>
<evidence type="ECO:0000256" key="4">
    <source>
        <dbReference type="ARBA" id="ARBA00022741"/>
    </source>
</evidence>
<dbReference type="EMBL" id="AUSV01000035">
    <property type="protein sequence ID" value="ESP93499.1"/>
    <property type="molecule type" value="Genomic_DNA"/>
</dbReference>
<dbReference type="GO" id="GO:0000160">
    <property type="term" value="P:phosphorelay signal transduction system"/>
    <property type="evidence" value="ECO:0007669"/>
    <property type="project" value="UniProtKB-KW"/>
</dbReference>
<organism evidence="10 11">
    <name type="scientific">Pseudoalteromonas luteoviolacea (strain 2ta16)</name>
    <dbReference type="NCBI Taxonomy" id="1353533"/>
    <lineage>
        <taxon>Bacteria</taxon>
        <taxon>Pseudomonadati</taxon>
        <taxon>Pseudomonadota</taxon>
        <taxon>Gammaproteobacteria</taxon>
        <taxon>Alteromonadales</taxon>
        <taxon>Pseudoalteromonadaceae</taxon>
        <taxon>Pseudoalteromonas</taxon>
    </lineage>
</organism>
<dbReference type="RefSeq" id="WP_023398958.1">
    <property type="nucleotide sequence ID" value="NZ_AUSV01000035.1"/>
</dbReference>
<dbReference type="Gene3D" id="3.30.565.10">
    <property type="entry name" value="Histidine kinase-like ATPase, C-terminal domain"/>
    <property type="match status" value="1"/>
</dbReference>
<keyword evidence="8" id="KW-0472">Membrane</keyword>
<dbReference type="Pfam" id="PF02518">
    <property type="entry name" value="HATPase_c"/>
    <property type="match status" value="1"/>
</dbReference>
<evidence type="ECO:0000256" key="2">
    <source>
        <dbReference type="ARBA" id="ARBA00012438"/>
    </source>
</evidence>
<keyword evidence="7" id="KW-0902">Two-component regulatory system</keyword>
<dbReference type="InterPro" id="IPR004358">
    <property type="entry name" value="Sig_transdc_His_kin-like_C"/>
</dbReference>
<dbReference type="InterPro" id="IPR005467">
    <property type="entry name" value="His_kinase_dom"/>
</dbReference>
<keyword evidence="5 10" id="KW-0418">Kinase</keyword>
<evidence type="ECO:0000313" key="11">
    <source>
        <dbReference type="Proteomes" id="UP000017820"/>
    </source>
</evidence>
<keyword evidence="8" id="KW-1133">Transmembrane helix</keyword>
<keyword evidence="4" id="KW-0547">Nucleotide-binding</keyword>
<evidence type="ECO:0000256" key="1">
    <source>
        <dbReference type="ARBA" id="ARBA00000085"/>
    </source>
</evidence>
<dbReference type="GO" id="GO:0004673">
    <property type="term" value="F:protein histidine kinase activity"/>
    <property type="evidence" value="ECO:0007669"/>
    <property type="project" value="UniProtKB-EC"/>
</dbReference>
<dbReference type="InterPro" id="IPR003594">
    <property type="entry name" value="HATPase_dom"/>
</dbReference>
<evidence type="ECO:0000313" key="10">
    <source>
        <dbReference type="EMBL" id="ESP93499.1"/>
    </source>
</evidence>
<dbReference type="SMART" id="SM00387">
    <property type="entry name" value="HATPase_c"/>
    <property type="match status" value="1"/>
</dbReference>
<dbReference type="PATRIC" id="fig|1353533.3.peg.2030"/>
<feature type="domain" description="Histidine kinase" evidence="9">
    <location>
        <begin position="220"/>
        <end position="434"/>
    </location>
</feature>
<dbReference type="PANTHER" id="PTHR43065">
    <property type="entry name" value="SENSOR HISTIDINE KINASE"/>
    <property type="match status" value="1"/>
</dbReference>
<dbReference type="EC" id="2.7.13.3" evidence="2"/>
<dbReference type="PANTHER" id="PTHR43065:SF46">
    <property type="entry name" value="C4-DICARBOXYLATE TRANSPORT SENSOR PROTEIN DCTB"/>
    <property type="match status" value="1"/>
</dbReference>
<sequence length="434" mass="48238">MDIHFKAMLGTVSLLLSGALLYLSITHYGVSAVTAVMLLITIMQIGWISRLFQQTLRYPEQLFRALANGDHTLGLPLAHPLRKSYEQARAHMQAAQIDAERQVQFINAVFNHMDLPMLICNEHEQVIEQSSAASKQLGIKINHLQSLNAGSAEAYKFISEATTNQHGTFTWQRKEQPDTLYIQVSTLRVQYQEYKVVTLQPITEQLNAKEQQAYKQLTKVLTHEVANSITPLASMAQTCLTLLPEGQTFDELDDKQDLSLALTTLASRSAHLSEFIQEFRHLSNLPAPKLQPTNLNDLLNSIKQLFTAQHPGVQFEVACAAHTMCTLDVKQIEQVLINLGKNAIEAMTTTANSTPKIQLTSLVNEQGQLCVDICDNGPGVSEQASKMMFVPFFSTKQQGSGIGLSLSRQIMVQHGGELIYLNRPKGACFRCVFG</sequence>
<keyword evidence="3" id="KW-0808">Transferase</keyword>
<evidence type="ECO:0000259" key="9">
    <source>
        <dbReference type="PROSITE" id="PS50109"/>
    </source>
</evidence>
<dbReference type="InterPro" id="IPR036890">
    <property type="entry name" value="HATPase_C_sf"/>
</dbReference>
<evidence type="ECO:0000256" key="3">
    <source>
        <dbReference type="ARBA" id="ARBA00022679"/>
    </source>
</evidence>
<reference evidence="10 11" key="1">
    <citation type="submission" date="2013-07" db="EMBL/GenBank/DDBJ databases">
        <title>Draft genome sequence of Pseudoalteromonas luteoviolacea 2ta16.</title>
        <authorList>
            <person name="Allen E.E."/>
            <person name="Azam F."/>
            <person name="Podell S."/>
        </authorList>
    </citation>
    <scope>NUCLEOTIDE SEQUENCE [LARGE SCALE GENOMIC DNA]</scope>
    <source>
        <strain evidence="10 11">2ta16</strain>
    </source>
</reference>
<accession>V4HZU8</accession>
<gene>
    <name evidence="10" type="ORF">PL2TA16_03078</name>
</gene>
<evidence type="ECO:0000256" key="7">
    <source>
        <dbReference type="ARBA" id="ARBA00023012"/>
    </source>
</evidence>
<evidence type="ECO:0000256" key="5">
    <source>
        <dbReference type="ARBA" id="ARBA00022777"/>
    </source>
</evidence>
<proteinExistence type="predicted"/>
<keyword evidence="6" id="KW-0067">ATP-binding</keyword>
<dbReference type="Proteomes" id="UP000017820">
    <property type="component" value="Unassembled WGS sequence"/>
</dbReference>
<dbReference type="GO" id="GO:0005524">
    <property type="term" value="F:ATP binding"/>
    <property type="evidence" value="ECO:0007669"/>
    <property type="project" value="UniProtKB-KW"/>
</dbReference>
<keyword evidence="8" id="KW-0812">Transmembrane</keyword>
<dbReference type="AlphaFoldDB" id="V4HZU8"/>
<dbReference type="SUPFAM" id="SSF55874">
    <property type="entry name" value="ATPase domain of HSP90 chaperone/DNA topoisomerase II/histidine kinase"/>
    <property type="match status" value="1"/>
</dbReference>
<feature type="transmembrane region" description="Helical" evidence="8">
    <location>
        <begin position="31"/>
        <end position="52"/>
    </location>
</feature>
<comment type="catalytic activity">
    <reaction evidence="1">
        <text>ATP + protein L-histidine = ADP + protein N-phospho-L-histidine.</text>
        <dbReference type="EC" id="2.7.13.3"/>
    </reaction>
</comment>
<dbReference type="PRINTS" id="PR00344">
    <property type="entry name" value="BCTRLSENSOR"/>
</dbReference>